<proteinExistence type="predicted"/>
<protein>
    <submittedName>
        <fullName evidence="1">Uncharacterized protein</fullName>
    </submittedName>
</protein>
<reference evidence="1" key="1">
    <citation type="journal article" date="2021" name="Proc. Natl. Acad. Sci. U.S.A.">
        <title>A Catalog of Tens of Thousands of Viruses from Human Metagenomes Reveals Hidden Associations with Chronic Diseases.</title>
        <authorList>
            <person name="Tisza M.J."/>
            <person name="Buck C.B."/>
        </authorList>
    </citation>
    <scope>NUCLEOTIDE SEQUENCE</scope>
    <source>
        <strain evidence="1">Cttzo28</strain>
    </source>
</reference>
<sequence>MHKNGCQCFTIRFLGRFLRPCFGGSCGRMITYIVETTLIL</sequence>
<name>A0A8S5RTP1_9CAUD</name>
<dbReference type="EMBL" id="BK055796">
    <property type="protein sequence ID" value="DAE92856.1"/>
    <property type="molecule type" value="Genomic_DNA"/>
</dbReference>
<accession>A0A8S5RTP1</accession>
<evidence type="ECO:0000313" key="1">
    <source>
        <dbReference type="EMBL" id="DAE92856.1"/>
    </source>
</evidence>
<organism evidence="1">
    <name type="scientific">Ackermannviridae sp</name>
    <dbReference type="NCBI Taxonomy" id="2831612"/>
    <lineage>
        <taxon>Viruses</taxon>
        <taxon>Duplodnaviria</taxon>
        <taxon>Heunggongvirae</taxon>
        <taxon>Uroviricota</taxon>
        <taxon>Caudoviricetes</taxon>
        <taxon>Pantevenvirales</taxon>
        <taxon>Ackermannviridae</taxon>
    </lineage>
</organism>